<protein>
    <submittedName>
        <fullName evidence="1">Uncharacterized protein</fullName>
    </submittedName>
</protein>
<evidence type="ECO:0000313" key="1">
    <source>
        <dbReference type="EMBL" id="UXC62737.1"/>
    </source>
</evidence>
<gene>
    <name evidence="1" type="ORF">N4562_06445</name>
</gene>
<dbReference type="GeneID" id="75137476"/>
<accession>A0A9Q9J2H3</accession>
<organism evidence="1 2">
    <name type="scientific">Ligilactobacillus agilis</name>
    <dbReference type="NCBI Taxonomy" id="1601"/>
    <lineage>
        <taxon>Bacteria</taxon>
        <taxon>Bacillati</taxon>
        <taxon>Bacillota</taxon>
        <taxon>Bacilli</taxon>
        <taxon>Lactobacillales</taxon>
        <taxon>Lactobacillaceae</taxon>
        <taxon>Ligilactobacillus</taxon>
    </lineage>
</organism>
<dbReference type="Proteomes" id="UP001058429">
    <property type="component" value="Chromosome"/>
</dbReference>
<dbReference type="Pfam" id="PF20330">
    <property type="entry name" value="DUF6625"/>
    <property type="match status" value="1"/>
</dbReference>
<dbReference type="InterPro" id="IPR046733">
    <property type="entry name" value="DUF6625"/>
</dbReference>
<name>A0A9Q9J2H3_9LACO</name>
<dbReference type="RefSeq" id="WP_260902980.1">
    <property type="nucleotide sequence ID" value="NZ_CP104396.1"/>
</dbReference>
<sequence length="317" mass="38488">MKNKICLIIPYFGKLPKYADLFFESLRNNDNIDVLMITDATVKYELKNLKILRMSFDALRNKIQEKFPFKISLEKPYKLCDFRPAYGYIFQEYLTEYTFWGYSDIDLVFGKTSIFLTEELLSKYDKIYQHGHFCLYRNVTWINEEFMSNYGIDYKKVFSSSINYIFDELLGIQKKFDYDRISTYKGWEFFDVNPWKYHLTRVTSYVPSEILTNDFDFKHECFYIENGHLYREALKGDRLIKSEFLYFHFQKRNYTINNKSDNFYLTNNGTLDVEKSISSFNIDEYNKFSTIEQIKLNLRKQQFVWKRRIKKYLFKKG</sequence>
<reference evidence="1" key="1">
    <citation type="submission" date="2022-09" db="EMBL/GenBank/DDBJ databases">
        <title>Complete genome of Ligilactobacillus agilis AM_LB6, isolated from chicken feces.</title>
        <authorList>
            <person name="den Bakker H.C."/>
            <person name="Mann A."/>
        </authorList>
    </citation>
    <scope>NUCLEOTIDE SEQUENCE</scope>
    <source>
        <strain evidence="1">AM_LB6</strain>
    </source>
</reference>
<evidence type="ECO:0000313" key="2">
    <source>
        <dbReference type="Proteomes" id="UP001058429"/>
    </source>
</evidence>
<proteinExistence type="predicted"/>
<dbReference type="AlphaFoldDB" id="A0A9Q9J2H3"/>
<dbReference type="EMBL" id="CP104396">
    <property type="protein sequence ID" value="UXC62737.1"/>
    <property type="molecule type" value="Genomic_DNA"/>
</dbReference>